<reference evidence="9" key="1">
    <citation type="submission" date="2023-11" db="EMBL/GenBank/DDBJ databases">
        <title>Genome assemblies of two species of porcelain crab, Petrolisthes cinctipes and Petrolisthes manimaculis (Anomura: Porcellanidae).</title>
        <authorList>
            <person name="Angst P."/>
        </authorList>
    </citation>
    <scope>NUCLEOTIDE SEQUENCE</scope>
    <source>
        <strain evidence="9">PB745_02</strain>
        <tissue evidence="9">Gill</tissue>
    </source>
</reference>
<comment type="function">
    <text evidence="7">Required for assembly of cytochrome c oxidase (complex IV).</text>
</comment>
<keyword evidence="10" id="KW-1185">Reference proteome</keyword>
<comment type="similarity">
    <text evidence="2 7">Belongs to the COA3 family.</text>
</comment>
<sequence length="104" mass="11803">MSVSLDNFSCRLSTLLVAVGRCRMAGESKQMPKLDLQRDSKQLSRAQMDYMKIIENQNLERVRKLATQRRSNILVGSLLGLGVAGIYSYSIYAVKQEKFLDELD</sequence>
<gene>
    <name evidence="9" type="ORF">Pmani_032264</name>
</gene>
<feature type="domain" description="Cytochrome c oxidase assembly factor 3 mitochondrial coiled-coil" evidence="8">
    <location>
        <begin position="58"/>
        <end position="104"/>
    </location>
</feature>
<keyword evidence="6 7" id="KW-0472">Membrane</keyword>
<evidence type="ECO:0000256" key="1">
    <source>
        <dbReference type="ARBA" id="ARBA00004304"/>
    </source>
</evidence>
<evidence type="ECO:0000256" key="6">
    <source>
        <dbReference type="ARBA" id="ARBA00023136"/>
    </source>
</evidence>
<dbReference type="Proteomes" id="UP001292094">
    <property type="component" value="Unassembled WGS sequence"/>
</dbReference>
<evidence type="ECO:0000313" key="10">
    <source>
        <dbReference type="Proteomes" id="UP001292094"/>
    </source>
</evidence>
<dbReference type="PANTHER" id="PTHR15642:SF3">
    <property type="entry name" value="CYTOCHROME C OXIDASE ASSEMBLY FACTOR 3 HOMOLOG, MITOCHONDRIAL"/>
    <property type="match status" value="1"/>
</dbReference>
<comment type="subcellular location">
    <subcellularLocation>
        <location evidence="1">Mitochondrion membrane</location>
        <topology evidence="1">Single-pass membrane protein</topology>
    </subcellularLocation>
</comment>
<proteinExistence type="inferred from homology"/>
<organism evidence="9 10">
    <name type="scientific">Petrolisthes manimaculis</name>
    <dbReference type="NCBI Taxonomy" id="1843537"/>
    <lineage>
        <taxon>Eukaryota</taxon>
        <taxon>Metazoa</taxon>
        <taxon>Ecdysozoa</taxon>
        <taxon>Arthropoda</taxon>
        <taxon>Crustacea</taxon>
        <taxon>Multicrustacea</taxon>
        <taxon>Malacostraca</taxon>
        <taxon>Eumalacostraca</taxon>
        <taxon>Eucarida</taxon>
        <taxon>Decapoda</taxon>
        <taxon>Pleocyemata</taxon>
        <taxon>Anomura</taxon>
        <taxon>Galatheoidea</taxon>
        <taxon>Porcellanidae</taxon>
        <taxon>Petrolisthes</taxon>
    </lineage>
</organism>
<comment type="subunit">
    <text evidence="7">Component of 250-400 kDa complexes called cytochrome oxidase assembly intermediates or COA complexes.</text>
</comment>
<evidence type="ECO:0000256" key="5">
    <source>
        <dbReference type="ARBA" id="ARBA00023128"/>
    </source>
</evidence>
<keyword evidence="4 7" id="KW-1133">Transmembrane helix</keyword>
<name>A0AAE1NTG4_9EUCA</name>
<keyword evidence="3 7" id="KW-0812">Transmembrane</keyword>
<evidence type="ECO:0000256" key="3">
    <source>
        <dbReference type="ARBA" id="ARBA00022692"/>
    </source>
</evidence>
<keyword evidence="7" id="KW-0999">Mitochondrion inner membrane</keyword>
<protein>
    <recommendedName>
        <fullName evidence="7">Cytochrome c oxidase assembly factor 3</fullName>
    </recommendedName>
</protein>
<evidence type="ECO:0000313" key="9">
    <source>
        <dbReference type="EMBL" id="KAK4295154.1"/>
    </source>
</evidence>
<dbReference type="GO" id="GO:0033617">
    <property type="term" value="P:mitochondrial respiratory chain complex IV assembly"/>
    <property type="evidence" value="ECO:0007669"/>
    <property type="project" value="UniProtKB-UniRule"/>
</dbReference>
<dbReference type="GO" id="GO:0005743">
    <property type="term" value="C:mitochondrial inner membrane"/>
    <property type="evidence" value="ECO:0007669"/>
    <property type="project" value="UniProtKB-UniRule"/>
</dbReference>
<dbReference type="Pfam" id="PF09813">
    <property type="entry name" value="Coa3_cc"/>
    <property type="match status" value="1"/>
</dbReference>
<evidence type="ECO:0000256" key="7">
    <source>
        <dbReference type="RuleBase" id="RU367056"/>
    </source>
</evidence>
<comment type="caution">
    <text evidence="9">The sequence shown here is derived from an EMBL/GenBank/DDBJ whole genome shotgun (WGS) entry which is preliminary data.</text>
</comment>
<dbReference type="InterPro" id="IPR041752">
    <property type="entry name" value="Coa3"/>
</dbReference>
<dbReference type="PANTHER" id="PTHR15642">
    <property type="entry name" value="CYTOCHROME C OXIDASE ASSEMBLY FACTOR 3, MITOCHONDRIAL"/>
    <property type="match status" value="1"/>
</dbReference>
<keyword evidence="5 7" id="KW-0496">Mitochondrion</keyword>
<evidence type="ECO:0000259" key="8">
    <source>
        <dbReference type="Pfam" id="PF09813"/>
    </source>
</evidence>
<evidence type="ECO:0000256" key="4">
    <source>
        <dbReference type="ARBA" id="ARBA00022989"/>
    </source>
</evidence>
<evidence type="ECO:0000256" key="2">
    <source>
        <dbReference type="ARBA" id="ARBA00007035"/>
    </source>
</evidence>
<dbReference type="AlphaFoldDB" id="A0AAE1NTG4"/>
<dbReference type="EMBL" id="JAWZYT010004135">
    <property type="protein sequence ID" value="KAK4295154.1"/>
    <property type="molecule type" value="Genomic_DNA"/>
</dbReference>
<feature type="transmembrane region" description="Helical" evidence="7">
    <location>
        <begin position="73"/>
        <end position="94"/>
    </location>
</feature>
<dbReference type="InterPro" id="IPR018628">
    <property type="entry name" value="Coa3_CC"/>
</dbReference>
<accession>A0AAE1NTG4</accession>